<dbReference type="Proteomes" id="UP001303473">
    <property type="component" value="Unassembled WGS sequence"/>
</dbReference>
<reference evidence="4" key="1">
    <citation type="journal article" date="2023" name="Mol. Phylogenet. Evol.">
        <title>Genome-scale phylogeny and comparative genomics of the fungal order Sordariales.</title>
        <authorList>
            <person name="Hensen N."/>
            <person name="Bonometti L."/>
            <person name="Westerberg I."/>
            <person name="Brannstrom I.O."/>
            <person name="Guillou S."/>
            <person name="Cros-Aarteil S."/>
            <person name="Calhoun S."/>
            <person name="Haridas S."/>
            <person name="Kuo A."/>
            <person name="Mondo S."/>
            <person name="Pangilinan J."/>
            <person name="Riley R."/>
            <person name="LaButti K."/>
            <person name="Andreopoulos B."/>
            <person name="Lipzen A."/>
            <person name="Chen C."/>
            <person name="Yan M."/>
            <person name="Daum C."/>
            <person name="Ng V."/>
            <person name="Clum A."/>
            <person name="Steindorff A."/>
            <person name="Ohm R.A."/>
            <person name="Martin F."/>
            <person name="Silar P."/>
            <person name="Natvig D.O."/>
            <person name="Lalanne C."/>
            <person name="Gautier V."/>
            <person name="Ament-Velasquez S.L."/>
            <person name="Kruys A."/>
            <person name="Hutchinson M.I."/>
            <person name="Powell A.J."/>
            <person name="Barry K."/>
            <person name="Miller A.N."/>
            <person name="Grigoriev I.V."/>
            <person name="Debuchy R."/>
            <person name="Gladieux P."/>
            <person name="Hiltunen Thoren M."/>
            <person name="Johannesson H."/>
        </authorList>
    </citation>
    <scope>NUCLEOTIDE SEQUENCE [LARGE SCALE GENOMIC DNA]</scope>
    <source>
        <strain evidence="4">CBS 340.73</strain>
    </source>
</reference>
<evidence type="ECO:0000256" key="1">
    <source>
        <dbReference type="SAM" id="MobiDB-lite"/>
    </source>
</evidence>
<feature type="region of interest" description="Disordered" evidence="1">
    <location>
        <begin position="151"/>
        <end position="209"/>
    </location>
</feature>
<evidence type="ECO:0000256" key="2">
    <source>
        <dbReference type="SAM" id="Phobius"/>
    </source>
</evidence>
<feature type="transmembrane region" description="Helical" evidence="2">
    <location>
        <begin position="219"/>
        <end position="241"/>
    </location>
</feature>
<name>A0AAN6N7B4_9PEZI</name>
<sequence length="472" mass="48959">MAQIPGFTLFPPTQFLYSPAHPATNSERADTARHSKGYAPRGLKALLKRDSICSADETTCPQGDWCCGSGQSCTVNSDGSFWCCAAGAGASGCSRVCVSGDFQCGSVCCASGQTCLGGDTAFPACAGSRSSVTSTTATRTATSLSSTTTVSSFTTSASPTTSTTSAAESSSATSLMLAPGTPTASPSGTLATAPTSSTSASADPSASVGEGGMSVGAQIGIGIAVPVVVIVLVVGLWLCLFRRPNRRPPPRSYLEADNVSPLGTPPPRYPPDPKDVILADSYIPKRPPRTAEYEMSSLPPPSPRTLTTPAPGTGIVVTTTTTETCTLDPRHHENQRQLQEQARSLHSSGSGHSGHARHGSGTFFHHPIDADRPLSPGSPYNRRKTPGHSRVASGASAASGAVAAATSGAGAVSSCPAEAAAAEDKTEQERLLLHERQIRLAKEKECLMQLATLDREEKDIQKRLRELQKDDQ</sequence>
<keyword evidence="2" id="KW-1133">Transmembrane helix</keyword>
<proteinExistence type="predicted"/>
<organism evidence="3 4">
    <name type="scientific">Diplogelasinospora grovesii</name>
    <dbReference type="NCBI Taxonomy" id="303347"/>
    <lineage>
        <taxon>Eukaryota</taxon>
        <taxon>Fungi</taxon>
        <taxon>Dikarya</taxon>
        <taxon>Ascomycota</taxon>
        <taxon>Pezizomycotina</taxon>
        <taxon>Sordariomycetes</taxon>
        <taxon>Sordariomycetidae</taxon>
        <taxon>Sordariales</taxon>
        <taxon>Diplogelasinosporaceae</taxon>
        <taxon>Diplogelasinospora</taxon>
    </lineage>
</organism>
<protein>
    <submittedName>
        <fullName evidence="3">Uncharacterized protein</fullName>
    </submittedName>
</protein>
<keyword evidence="4" id="KW-1185">Reference proteome</keyword>
<feature type="compositionally biased region" description="Low complexity" evidence="1">
    <location>
        <begin position="151"/>
        <end position="174"/>
    </location>
</feature>
<evidence type="ECO:0000313" key="3">
    <source>
        <dbReference type="EMBL" id="KAK3940464.1"/>
    </source>
</evidence>
<dbReference type="AlphaFoldDB" id="A0AAN6N7B4"/>
<accession>A0AAN6N7B4</accession>
<feature type="region of interest" description="Disordered" evidence="1">
    <location>
        <begin position="290"/>
        <end position="394"/>
    </location>
</feature>
<evidence type="ECO:0000313" key="4">
    <source>
        <dbReference type="Proteomes" id="UP001303473"/>
    </source>
</evidence>
<keyword evidence="2" id="KW-0472">Membrane</keyword>
<gene>
    <name evidence="3" type="ORF">QBC46DRAFT_385456</name>
</gene>
<comment type="caution">
    <text evidence="3">The sequence shown here is derived from an EMBL/GenBank/DDBJ whole genome shotgun (WGS) entry which is preliminary data.</text>
</comment>
<feature type="compositionally biased region" description="Low complexity" evidence="1">
    <location>
        <begin position="181"/>
        <end position="207"/>
    </location>
</feature>
<dbReference type="EMBL" id="MU853796">
    <property type="protein sequence ID" value="KAK3940464.1"/>
    <property type="molecule type" value="Genomic_DNA"/>
</dbReference>
<keyword evidence="2" id="KW-0812">Transmembrane</keyword>
<feature type="compositionally biased region" description="Low complexity" evidence="1">
    <location>
        <begin position="304"/>
        <end position="326"/>
    </location>
</feature>
<feature type="region of interest" description="Disordered" evidence="1">
    <location>
        <begin position="247"/>
        <end position="275"/>
    </location>
</feature>